<dbReference type="PROSITE" id="PS00845">
    <property type="entry name" value="CAP_GLY_1"/>
    <property type="match status" value="1"/>
</dbReference>
<keyword evidence="5" id="KW-1185">Reference proteome</keyword>
<dbReference type="InterPro" id="IPR036859">
    <property type="entry name" value="CAP-Gly_dom_sf"/>
</dbReference>
<organism evidence="4 5">
    <name type="scientific">Phaeomoniella chlamydospora</name>
    <name type="common">Phaeoacremonium chlamydosporum</name>
    <dbReference type="NCBI Taxonomy" id="158046"/>
    <lineage>
        <taxon>Eukaryota</taxon>
        <taxon>Fungi</taxon>
        <taxon>Dikarya</taxon>
        <taxon>Ascomycota</taxon>
        <taxon>Pezizomycotina</taxon>
        <taxon>Eurotiomycetes</taxon>
        <taxon>Chaetothyriomycetidae</taxon>
        <taxon>Phaeomoniellales</taxon>
        <taxon>Phaeomoniellaceae</taxon>
        <taxon>Phaeomoniella</taxon>
    </lineage>
</organism>
<dbReference type="OrthoDB" id="2130750at2759"/>
<name>A0A0G2E7G8_PHACM</name>
<feature type="coiled-coil region" evidence="1">
    <location>
        <begin position="463"/>
        <end position="497"/>
    </location>
</feature>
<dbReference type="EMBL" id="LCWF01000111">
    <property type="protein sequence ID" value="KKY18942.1"/>
    <property type="molecule type" value="Genomic_DNA"/>
</dbReference>
<feature type="region of interest" description="Disordered" evidence="2">
    <location>
        <begin position="73"/>
        <end position="215"/>
    </location>
</feature>
<reference evidence="4 5" key="2">
    <citation type="submission" date="2015-05" db="EMBL/GenBank/DDBJ databases">
        <authorList>
            <person name="Morales-Cruz A."/>
            <person name="Amrine K.C."/>
            <person name="Cantu D."/>
        </authorList>
    </citation>
    <scope>NUCLEOTIDE SEQUENCE [LARGE SCALE GENOMIC DNA]</scope>
    <source>
        <strain evidence="4">UCRPC4</strain>
    </source>
</reference>
<evidence type="ECO:0000259" key="3">
    <source>
        <dbReference type="PROSITE" id="PS50245"/>
    </source>
</evidence>
<protein>
    <submittedName>
        <fullName evidence="4">Putative cap-gly domain-containing protein</fullName>
    </submittedName>
</protein>
<feature type="region of interest" description="Disordered" evidence="2">
    <location>
        <begin position="261"/>
        <end position="283"/>
    </location>
</feature>
<gene>
    <name evidence="4" type="ORF">UCRPC4_g04664</name>
</gene>
<dbReference type="Proteomes" id="UP000053317">
    <property type="component" value="Unassembled WGS sequence"/>
</dbReference>
<reference evidence="4 5" key="1">
    <citation type="submission" date="2015-05" db="EMBL/GenBank/DDBJ databases">
        <title>Distinctive expansion of gene families associated with plant cell wall degradation and secondary metabolism in the genomes of grapevine trunk pathogens.</title>
        <authorList>
            <person name="Lawrence D.P."/>
            <person name="Travadon R."/>
            <person name="Rolshausen P.E."/>
            <person name="Baumgartner K."/>
        </authorList>
    </citation>
    <scope>NUCLEOTIDE SEQUENCE [LARGE SCALE GENOMIC DNA]</scope>
    <source>
        <strain evidence="4">UCRPC4</strain>
    </source>
</reference>
<keyword evidence="1" id="KW-0175">Coiled coil</keyword>
<dbReference type="PROSITE" id="PS50245">
    <property type="entry name" value="CAP_GLY_2"/>
    <property type="match status" value="1"/>
</dbReference>
<feature type="region of interest" description="Disordered" evidence="2">
    <location>
        <begin position="600"/>
        <end position="654"/>
    </location>
</feature>
<evidence type="ECO:0000256" key="1">
    <source>
        <dbReference type="SAM" id="Coils"/>
    </source>
</evidence>
<proteinExistence type="predicted"/>
<evidence type="ECO:0000256" key="2">
    <source>
        <dbReference type="SAM" id="MobiDB-lite"/>
    </source>
</evidence>
<dbReference type="AlphaFoldDB" id="A0A0G2E7G8"/>
<feature type="compositionally biased region" description="Polar residues" evidence="2">
    <location>
        <begin position="274"/>
        <end position="283"/>
    </location>
</feature>
<feature type="compositionally biased region" description="Basic and acidic residues" evidence="2">
    <location>
        <begin position="391"/>
        <end position="405"/>
    </location>
</feature>
<dbReference type="InterPro" id="IPR000938">
    <property type="entry name" value="CAP-Gly_domain"/>
</dbReference>
<sequence>MDVKVGDSVDVPGGMYGTIKFIGPVAGKKGTFAGVDLHHSFWAKGKNNGSVDGKSYFRTSKPTSGIFLPLEKATKRAGPPTPSTPSLANFNLGGRAASSGKPNFSQSVGPGARAASPTLKPALRRPSLPRPGSPLRQHSGAVSTPSARPSAVGFSKSKIGTGPPRFTPGIKSFNPGASLKNGASTPSKQPLGYEPAFDESPEQESTPTPTPVGMVKTIDGTVQQEEMKRLKAQLQEKDLQLKEQSAALSDMEKTLTELQTLMPTDDEGSKHSRNTSNETSDVTQLRALLREKNERIAALTAEFDAHRADFRSTIDTLEMASTETERVYERRVDELLQEIRELQDRGEDVASVAMQLKQLEELVQELEEGLEDARRGEAEARGEVEHLRGEVERTKTELKHERDKAAQSFKSPSPDAARDHRLAKDLHAKEDEIRGLKAIIQSLSRGSVQSPGMNGTPANSADHAGLEKKLRELESVIERKTYREEELERELERLRTTVSLERPQSSGYGNKNRLSDRTVVPVDWRDQNGSRQPLETMQEDAISEVSKATTNLRCELCEEEGHDILNCNNVFGSKAMNGKTGNGPMRTGKDAVAEGLRNLAVPSSRSHEDEAQVAPLSPRRSPATTPRALNGFQSNDYMNARPPPPPPKTSADEEKWCAVCDSEEHNTMECPYEDPI</sequence>
<dbReference type="SMART" id="SM01052">
    <property type="entry name" value="CAP_GLY"/>
    <property type="match status" value="1"/>
</dbReference>
<evidence type="ECO:0000313" key="5">
    <source>
        <dbReference type="Proteomes" id="UP000053317"/>
    </source>
</evidence>
<feature type="domain" description="CAP-Gly" evidence="3">
    <location>
        <begin position="23"/>
        <end position="69"/>
    </location>
</feature>
<accession>A0A0G2E7G8</accession>
<feature type="region of interest" description="Disordered" evidence="2">
    <location>
        <begin position="391"/>
        <end position="418"/>
    </location>
</feature>
<comment type="caution">
    <text evidence="4">The sequence shown here is derived from an EMBL/GenBank/DDBJ whole genome shotgun (WGS) entry which is preliminary data.</text>
</comment>
<dbReference type="Pfam" id="PF01302">
    <property type="entry name" value="CAP_GLY"/>
    <property type="match status" value="1"/>
</dbReference>
<evidence type="ECO:0000313" key="4">
    <source>
        <dbReference type="EMBL" id="KKY18942.1"/>
    </source>
</evidence>
<dbReference type="Gene3D" id="2.30.30.190">
    <property type="entry name" value="CAP Gly-rich-like domain"/>
    <property type="match status" value="1"/>
</dbReference>
<dbReference type="SUPFAM" id="SSF74924">
    <property type="entry name" value="Cap-Gly domain"/>
    <property type="match status" value="1"/>
</dbReference>